<protein>
    <submittedName>
        <fullName evidence="2">Nucleic acid-binding protein</fullName>
    </submittedName>
</protein>
<dbReference type="Proteomes" id="UP000501240">
    <property type="component" value="Chromosome"/>
</dbReference>
<proteinExistence type="predicted"/>
<keyword evidence="3" id="KW-1185">Reference proteome</keyword>
<name>A0A7D3ZJX9_ACTVE</name>
<reference evidence="2 3" key="1">
    <citation type="submission" date="2020-05" db="EMBL/GenBank/DDBJ databases">
        <title>Actinomadura verrucosospora NRRL-B18236 (PFL_A860) Genome sequencing and assembly.</title>
        <authorList>
            <person name="Samborskyy M."/>
        </authorList>
    </citation>
    <scope>NUCLEOTIDE SEQUENCE [LARGE SCALE GENOMIC DNA]</scope>
    <source>
        <strain evidence="2 3">NRRL:B18236</strain>
    </source>
</reference>
<dbReference type="AlphaFoldDB" id="A0A7D3ZJX9"/>
<gene>
    <name evidence="2" type="ORF">ACTIVE_1820</name>
</gene>
<organism evidence="2 3">
    <name type="scientific">Actinomadura verrucosospora</name>
    <dbReference type="NCBI Taxonomy" id="46165"/>
    <lineage>
        <taxon>Bacteria</taxon>
        <taxon>Bacillati</taxon>
        <taxon>Actinomycetota</taxon>
        <taxon>Actinomycetes</taxon>
        <taxon>Streptosporangiales</taxon>
        <taxon>Thermomonosporaceae</taxon>
        <taxon>Actinomadura</taxon>
    </lineage>
</organism>
<feature type="region of interest" description="Disordered" evidence="1">
    <location>
        <begin position="158"/>
        <end position="180"/>
    </location>
</feature>
<evidence type="ECO:0000313" key="2">
    <source>
        <dbReference type="EMBL" id="QKG20183.1"/>
    </source>
</evidence>
<dbReference type="EMBL" id="CP053892">
    <property type="protein sequence ID" value="QKG20183.1"/>
    <property type="molecule type" value="Genomic_DNA"/>
</dbReference>
<sequence>MHVLLDACVALNFEATGEFDAIADALGITFAMSPKAVDETLFLVDIIDGEKTHTRVDLNAHVEKRTLEIFGPAAGDELATFVTLTQRVDDGEAEVLALGLHRGLPVATDDRLALRVAAELGLDKPAGTPAFLKQYAEAASLRPDEINMLLMAVETRASFRPPPSSPEHPWWLSHRSLPHS</sequence>
<dbReference type="RefSeq" id="WP_173094634.1">
    <property type="nucleotide sequence ID" value="NZ_CP053892.1"/>
</dbReference>
<evidence type="ECO:0000256" key="1">
    <source>
        <dbReference type="SAM" id="MobiDB-lite"/>
    </source>
</evidence>
<accession>A0A7D3ZJX9</accession>
<evidence type="ECO:0000313" key="3">
    <source>
        <dbReference type="Proteomes" id="UP000501240"/>
    </source>
</evidence>